<dbReference type="RefSeq" id="WP_067023628.1">
    <property type="nucleotide sequence ID" value="NZ_CP038256.1"/>
</dbReference>
<evidence type="ECO:0000256" key="2">
    <source>
        <dbReference type="SAM" id="Phobius"/>
    </source>
</evidence>
<evidence type="ECO:0000313" key="3">
    <source>
        <dbReference type="EMBL" id="OCG75225.1"/>
    </source>
</evidence>
<reference evidence="3 4" key="1">
    <citation type="submission" date="2016-05" db="EMBL/GenBank/DDBJ databases">
        <authorList>
            <person name="Lavstsen T."/>
            <person name="Jespersen J.S."/>
        </authorList>
    </citation>
    <scope>NUCLEOTIDE SEQUENCE [LARGE SCALE GENOMIC DNA]</scope>
    <source>
        <strain evidence="3 4">YLB-01</strain>
    </source>
</reference>
<feature type="region of interest" description="Disordered" evidence="1">
    <location>
        <begin position="1"/>
        <end position="264"/>
    </location>
</feature>
<dbReference type="Proteomes" id="UP000093355">
    <property type="component" value="Unassembled WGS sequence"/>
</dbReference>
<dbReference type="EMBL" id="LXMD01000013">
    <property type="protein sequence ID" value="OCG75225.1"/>
    <property type="molecule type" value="Genomic_DNA"/>
</dbReference>
<dbReference type="OrthoDB" id="5125954at2"/>
<feature type="compositionally biased region" description="Basic and acidic residues" evidence="1">
    <location>
        <begin position="206"/>
        <end position="217"/>
    </location>
</feature>
<dbReference type="AlphaFoldDB" id="A0A1B9NF43"/>
<protein>
    <submittedName>
        <fullName evidence="3">Uncharacterized protein</fullName>
    </submittedName>
</protein>
<gene>
    <name evidence="3" type="ORF">A7J15_02125</name>
</gene>
<evidence type="ECO:0000256" key="1">
    <source>
        <dbReference type="SAM" id="MobiDB-lite"/>
    </source>
</evidence>
<keyword evidence="2" id="KW-0472">Membrane</keyword>
<proteinExistence type="predicted"/>
<feature type="transmembrane region" description="Helical" evidence="2">
    <location>
        <begin position="383"/>
        <end position="407"/>
    </location>
</feature>
<evidence type="ECO:0000313" key="4">
    <source>
        <dbReference type="Proteomes" id="UP000093355"/>
    </source>
</evidence>
<name>A0A1B9NF43_9MICO</name>
<accession>A0A1B9NF43</accession>
<feature type="compositionally biased region" description="Low complexity" evidence="1">
    <location>
        <begin position="30"/>
        <end position="66"/>
    </location>
</feature>
<feature type="compositionally biased region" description="Low complexity" evidence="1">
    <location>
        <begin position="164"/>
        <end position="173"/>
    </location>
</feature>
<feature type="compositionally biased region" description="Pro residues" evidence="1">
    <location>
        <begin position="111"/>
        <end position="128"/>
    </location>
</feature>
<dbReference type="STRING" id="904291.A7J15_02125"/>
<feature type="compositionally biased region" description="Basic and acidic residues" evidence="1">
    <location>
        <begin position="67"/>
        <end position="110"/>
    </location>
</feature>
<keyword evidence="4" id="KW-1185">Reference proteome</keyword>
<organism evidence="3 4">
    <name type="scientific">Microbacterium sediminis</name>
    <dbReference type="NCBI Taxonomy" id="904291"/>
    <lineage>
        <taxon>Bacteria</taxon>
        <taxon>Bacillati</taxon>
        <taxon>Actinomycetota</taxon>
        <taxon>Actinomycetes</taxon>
        <taxon>Micrococcales</taxon>
        <taxon>Microbacteriaceae</taxon>
        <taxon>Microbacterium</taxon>
    </lineage>
</organism>
<feature type="compositionally biased region" description="Basic and acidic residues" evidence="1">
    <location>
        <begin position="230"/>
        <end position="251"/>
    </location>
</feature>
<feature type="compositionally biased region" description="Low complexity" evidence="1">
    <location>
        <begin position="252"/>
        <end position="263"/>
    </location>
</feature>
<sequence length="412" mass="42157">MSTPEQPLTRRQLKEMRRTGALPVVDAEKAQAPAEQPAPVGAPAAGSAESRLGGLPKAAPVVPAPAADERAEATPQPARDEKPAAPASEKKPAEPVSDEKPAEPAREEAPKPVPSPAPAAAPVAPTPPLTRRQARVLRTNEIAVTEAPEEGRSAPSEPKPEAPAPARDAAPAARPAPAPEAPKPAETAVRLPAGFTDAMSTPEATAAREDEPEERPKVGASFGAAVFQQAEERQRQERERAEREAQQRREATATATATPAQPQVEGELFAEAFQRSLDAGGSTTATGTSLVLHDMPGTGSLSGPMTATGEFMITSSHVLPAGLASRGAATGTTDGKDVDATLMDGEIPLHSSPTPIAASSAVSTSKAPGDVIRPPQPDKNHGLMLTLGIVAGVLGVGLAGVLIYAFATGVFG</sequence>
<keyword evidence="2" id="KW-0812">Transmembrane</keyword>
<comment type="caution">
    <text evidence="3">The sequence shown here is derived from an EMBL/GenBank/DDBJ whole genome shotgun (WGS) entry which is preliminary data.</text>
</comment>
<keyword evidence="2" id="KW-1133">Transmembrane helix</keyword>